<gene>
    <name evidence="1" type="ORF">TUBRATIS_21490</name>
</gene>
<dbReference type="SUPFAM" id="SSF52540">
    <property type="entry name" value="P-loop containing nucleoside triphosphate hydrolases"/>
    <property type="match status" value="2"/>
</dbReference>
<protein>
    <submittedName>
        <fullName evidence="1">Uncharacterized protein</fullName>
    </submittedName>
</protein>
<organism evidence="1 2">
    <name type="scientific">Tubulinosema ratisbonensis</name>
    <dbReference type="NCBI Taxonomy" id="291195"/>
    <lineage>
        <taxon>Eukaryota</taxon>
        <taxon>Fungi</taxon>
        <taxon>Fungi incertae sedis</taxon>
        <taxon>Microsporidia</taxon>
        <taxon>Tubulinosematoidea</taxon>
        <taxon>Tubulinosematidae</taxon>
        <taxon>Tubulinosema</taxon>
    </lineage>
</organism>
<dbReference type="InterPro" id="IPR027417">
    <property type="entry name" value="P-loop_NTPase"/>
</dbReference>
<proteinExistence type="predicted"/>
<dbReference type="OrthoDB" id="2187577at2759"/>
<reference evidence="1 2" key="1">
    <citation type="submission" date="2018-10" db="EMBL/GenBank/DDBJ databases">
        <title>Draft genome sequence of the microsporidian Tubulinosema ratisbonensis.</title>
        <authorList>
            <person name="Polonais V."/>
            <person name="Peyretaillade E."/>
            <person name="Niehus S."/>
            <person name="Wawrzyniak I."/>
            <person name="Franchet A."/>
            <person name="Gaspin C."/>
            <person name="Reichstadt M."/>
            <person name="Belser C."/>
            <person name="Labadie K."/>
            <person name="Delbac F."/>
            <person name="Ferrandon D."/>
        </authorList>
    </citation>
    <scope>NUCLEOTIDE SEQUENCE [LARGE SCALE GENOMIC DNA]</scope>
    <source>
        <strain evidence="1 2">Franzen</strain>
    </source>
</reference>
<dbReference type="Gene3D" id="3.40.50.300">
    <property type="entry name" value="P-loop containing nucleotide triphosphate hydrolases"/>
    <property type="match status" value="1"/>
</dbReference>
<dbReference type="EMBL" id="RCSS01000538">
    <property type="protein sequence ID" value="RVD91403.1"/>
    <property type="molecule type" value="Genomic_DNA"/>
</dbReference>
<evidence type="ECO:0000313" key="1">
    <source>
        <dbReference type="EMBL" id="RVD91403.1"/>
    </source>
</evidence>
<accession>A0A437AJP5</accession>
<keyword evidence="2" id="KW-1185">Reference proteome</keyword>
<name>A0A437AJP5_9MICR</name>
<sequence>MHLQLYTPNLRRKFLTLLRKKHSTPIVVYGPPGSGKTTFILKMLEENNLKPVFLDSLPFFPKYLSENEIGYFDCDTPVKLQPNLIIETRFFFYSDSIIFNLNDSMLKKYSLSRNLHNNSFTLPEGEDELIHSIKKIEFENKLIFDGKFTLLNNLFYKNESIKIPKLLSYIHHCYVDFMDINDLYEVIEDFSFLFSTHFFLDERLIVESVKRRNKRRKGFYGFKPSKYFDNL</sequence>
<dbReference type="Proteomes" id="UP000282876">
    <property type="component" value="Unassembled WGS sequence"/>
</dbReference>
<comment type="caution">
    <text evidence="1">The sequence shown here is derived from an EMBL/GenBank/DDBJ whole genome shotgun (WGS) entry which is preliminary data.</text>
</comment>
<dbReference type="AlphaFoldDB" id="A0A437AJP5"/>
<evidence type="ECO:0000313" key="2">
    <source>
        <dbReference type="Proteomes" id="UP000282876"/>
    </source>
</evidence>
<dbReference type="VEuPathDB" id="MicrosporidiaDB:TUBRATIS_21490"/>